<dbReference type="AlphaFoldDB" id="A0A7W8V636"/>
<evidence type="ECO:0000313" key="1">
    <source>
        <dbReference type="EMBL" id="MBB5424571.1"/>
    </source>
</evidence>
<organism evidence="1 2">
    <name type="scientific">Paraburkholderia atlantica</name>
    <dbReference type="NCBI Taxonomy" id="2654982"/>
    <lineage>
        <taxon>Bacteria</taxon>
        <taxon>Pseudomonadati</taxon>
        <taxon>Pseudomonadota</taxon>
        <taxon>Betaproteobacteria</taxon>
        <taxon>Burkholderiales</taxon>
        <taxon>Burkholderiaceae</taxon>
        <taxon>Paraburkholderia</taxon>
    </lineage>
</organism>
<name>A0A7W8V636_PARAM</name>
<keyword evidence="2" id="KW-1185">Reference proteome</keyword>
<gene>
    <name evidence="1" type="ORF">HDG40_002716</name>
</gene>
<sequence length="57" mass="6616">MHGYRLKSIVRQLTISFATASMIIIDQHWLAPHQSRLAESVNPYNPVYQNTLAYRVD</sequence>
<comment type="caution">
    <text evidence="1">The sequence shown here is derived from an EMBL/GenBank/DDBJ whole genome shotgun (WGS) entry which is preliminary data.</text>
</comment>
<reference evidence="1 2" key="1">
    <citation type="submission" date="2020-08" db="EMBL/GenBank/DDBJ databases">
        <title>Genomic Encyclopedia of Type Strains, Phase IV (KMG-V): Genome sequencing to study the core and pangenomes of soil and plant-associated prokaryotes.</title>
        <authorList>
            <person name="Whitman W."/>
        </authorList>
    </citation>
    <scope>NUCLEOTIDE SEQUENCE [LARGE SCALE GENOMIC DNA]</scope>
    <source>
        <strain evidence="1 2">JPY158</strain>
    </source>
</reference>
<evidence type="ECO:0000313" key="2">
    <source>
        <dbReference type="Proteomes" id="UP000592780"/>
    </source>
</evidence>
<protein>
    <submittedName>
        <fullName evidence="1">Uncharacterized protein</fullName>
    </submittedName>
</protein>
<accession>A0A7W8V636</accession>
<dbReference type="EMBL" id="JACHDD010000004">
    <property type="protein sequence ID" value="MBB5424571.1"/>
    <property type="molecule type" value="Genomic_DNA"/>
</dbReference>
<dbReference type="Proteomes" id="UP000592780">
    <property type="component" value="Unassembled WGS sequence"/>
</dbReference>
<proteinExistence type="predicted"/>